<keyword evidence="9 14" id="KW-0788">Thiol protease</keyword>
<dbReference type="EC" id="3.4.19.12" evidence="14"/>
<keyword evidence="5" id="KW-0677">Repeat</keyword>
<dbReference type="PROSITE" id="PS00972">
    <property type="entry name" value="USP_1"/>
    <property type="match status" value="1"/>
</dbReference>
<dbReference type="GO" id="GO:0006508">
    <property type="term" value="P:proteolysis"/>
    <property type="evidence" value="ECO:0007669"/>
    <property type="project" value="UniProtKB-KW"/>
</dbReference>
<feature type="binding site" evidence="12">
    <location>
        <position position="182"/>
    </location>
    <ligand>
        <name>Zn(2+)</name>
        <dbReference type="ChEBI" id="CHEBI:29105"/>
    </ligand>
</feature>
<dbReference type="InterPro" id="IPR001394">
    <property type="entry name" value="Peptidase_C19_UCH"/>
</dbReference>
<evidence type="ECO:0000256" key="8">
    <source>
        <dbReference type="ARBA" id="ARBA00022801"/>
    </source>
</evidence>
<keyword evidence="7 14" id="KW-0833">Ubl conjugation pathway</keyword>
<dbReference type="Pfam" id="PF17807">
    <property type="entry name" value="zf-UBP_var"/>
    <property type="match status" value="1"/>
</dbReference>
<evidence type="ECO:0000256" key="7">
    <source>
        <dbReference type="ARBA" id="ARBA00022786"/>
    </source>
</evidence>
<dbReference type="InterPro" id="IPR001607">
    <property type="entry name" value="Znf_UBP"/>
</dbReference>
<evidence type="ECO:0000256" key="2">
    <source>
        <dbReference type="ARBA" id="ARBA00009085"/>
    </source>
</evidence>
<dbReference type="PROSITE" id="PS00973">
    <property type="entry name" value="USP_2"/>
    <property type="match status" value="1"/>
</dbReference>
<evidence type="ECO:0000256" key="12">
    <source>
        <dbReference type="PIRSR" id="PIRSR016308-3"/>
    </source>
</evidence>
<dbReference type="GO" id="GO:0005829">
    <property type="term" value="C:cytosol"/>
    <property type="evidence" value="ECO:0007669"/>
    <property type="project" value="TreeGrafter"/>
</dbReference>
<dbReference type="InterPro" id="IPR028889">
    <property type="entry name" value="USP"/>
</dbReference>
<proteinExistence type="inferred from homology"/>
<dbReference type="SUPFAM" id="SSF54001">
    <property type="entry name" value="Cysteine proteinases"/>
    <property type="match status" value="1"/>
</dbReference>
<dbReference type="SUPFAM" id="SSF57850">
    <property type="entry name" value="RING/U-box"/>
    <property type="match status" value="1"/>
</dbReference>
<evidence type="ECO:0000256" key="1">
    <source>
        <dbReference type="ARBA" id="ARBA00000707"/>
    </source>
</evidence>
<feature type="active site" description="Nucleophile" evidence="11">
    <location>
        <position position="311"/>
    </location>
</feature>
<dbReference type="SMART" id="SM00290">
    <property type="entry name" value="ZnF_UBP"/>
    <property type="match status" value="1"/>
</dbReference>
<accession>A0A0S4IPD1</accession>
<evidence type="ECO:0000256" key="10">
    <source>
        <dbReference type="ARBA" id="ARBA00022833"/>
    </source>
</evidence>
<dbReference type="Gene3D" id="3.30.40.10">
    <property type="entry name" value="Zinc/RING finger domain, C3HC4 (zinc finger)"/>
    <property type="match status" value="2"/>
</dbReference>
<dbReference type="GO" id="GO:0005634">
    <property type="term" value="C:nucleus"/>
    <property type="evidence" value="ECO:0007669"/>
    <property type="project" value="TreeGrafter"/>
</dbReference>
<dbReference type="AlphaFoldDB" id="A0A0S4IPD1"/>
<dbReference type="PROSITE" id="PS50235">
    <property type="entry name" value="USP_3"/>
    <property type="match status" value="1"/>
</dbReference>
<gene>
    <name evidence="19" type="ORF">BSAL_58605</name>
</gene>
<dbReference type="Pfam" id="PF02148">
    <property type="entry name" value="zf-UBP"/>
    <property type="match status" value="1"/>
</dbReference>
<evidence type="ECO:0000256" key="15">
    <source>
        <dbReference type="SAM" id="MobiDB-lite"/>
    </source>
</evidence>
<keyword evidence="8 14" id="KW-0378">Hydrolase</keyword>
<dbReference type="InterPro" id="IPR015940">
    <property type="entry name" value="UBA"/>
</dbReference>
<feature type="domain" description="UBA" evidence="16">
    <location>
        <begin position="586"/>
        <end position="626"/>
    </location>
</feature>
<evidence type="ECO:0000256" key="14">
    <source>
        <dbReference type="RuleBase" id="RU366025"/>
    </source>
</evidence>
<dbReference type="Gene3D" id="3.90.70.10">
    <property type="entry name" value="Cysteine proteinases"/>
    <property type="match status" value="1"/>
</dbReference>
<dbReference type="EMBL" id="CYKH01000235">
    <property type="protein sequence ID" value="CUF06069.1"/>
    <property type="molecule type" value="Genomic_DNA"/>
</dbReference>
<dbReference type="InterPro" id="IPR041432">
    <property type="entry name" value="UBP13_Znf-UBP_var"/>
</dbReference>
<comment type="similarity">
    <text evidence="2 14">Belongs to the peptidase C19 family.</text>
</comment>
<evidence type="ECO:0000256" key="4">
    <source>
        <dbReference type="ARBA" id="ARBA00022723"/>
    </source>
</evidence>
<sequence>MQGFSMSDEACPHAWDESCMRVPTAANAIYKDDCSYCCRTNKHNDGIFVCMCCFQGVCNEHVARHMELNPSHAMFTVMKQLPPKEDPDAVKDSNQLGVAAPPEYESHLVCGGCRLEQIPGVGVTYDSFERIVNSTSAGVQEAVKANHTRNCKTDCPHLLSMTQTSSPFPPSGPNGNEACVSCPCTDNNWMCMTCGAIGCPRKEAGGQQHAIWHFMTTGHPVVFKVGTIVEGHGDLYCYSCDDSVWDASFSQHMKHFGVNTVSAVKTAKTLGEMEYDISSQHDFNCITEAGSELVAKYGPGYTGLRNFGNTCYMSSVLQCLMSQPSFIRRFGGRAHRSVCRKSPLECHECQVERLCEGMRSGDYSSAAVASDLNGITPRTFKKLVCKTHAAFSTGEQQDAAEFLGFLLQELHRRIPHAEGAQAADPTSTLDFIVEQRSQCSKCHRVKYAHRSENVLQLSIPVTPKAIAGGTTAEEIDAQRPRTTLDDCLSAFLFPSSVEGVRCSGCNELAEVRVTQRIATFPDLLVLNPRREYFDKDALQVKKLDVHIDIPQQLNVERTRGSGPQPGETIITESPSTQSSSQSAATEVDEVSLAMIMSMGIEANVATWALQNTGGDVERAIDFVFSHPDGPPTVIPATTASTPKAPSIPTAATDGVASYQLVAMISHMGANAMTGHYVAHVKDVATGEWVLFNDEKVAVSKETPFKLASVYFYARKE</sequence>
<evidence type="ECO:0000313" key="19">
    <source>
        <dbReference type="EMBL" id="CUF06069.1"/>
    </source>
</evidence>
<dbReference type="Proteomes" id="UP000051952">
    <property type="component" value="Unassembled WGS sequence"/>
</dbReference>
<evidence type="ECO:0000256" key="9">
    <source>
        <dbReference type="ARBA" id="ARBA00022807"/>
    </source>
</evidence>
<keyword evidence="6 13" id="KW-0863">Zinc-finger</keyword>
<feature type="domain" description="USP" evidence="17">
    <location>
        <begin position="302"/>
        <end position="715"/>
    </location>
</feature>
<dbReference type="SMART" id="SM00165">
    <property type="entry name" value="UBA"/>
    <property type="match status" value="1"/>
</dbReference>
<feature type="binding site" evidence="12">
    <location>
        <position position="199"/>
    </location>
    <ligand>
        <name>Zn(2+)</name>
        <dbReference type="ChEBI" id="CHEBI:29105"/>
    </ligand>
</feature>
<dbReference type="PIRSF" id="PIRSF016308">
    <property type="entry name" value="UBP"/>
    <property type="match status" value="1"/>
</dbReference>
<comment type="catalytic activity">
    <reaction evidence="1 14">
        <text>Thiol-dependent hydrolysis of ester, thioester, amide, peptide and isopeptide bonds formed by the C-terminal Gly of ubiquitin (a 76-residue protein attached to proteins as an intracellular targeting signal).</text>
        <dbReference type="EC" id="3.4.19.12"/>
    </reaction>
</comment>
<name>A0A0S4IPD1_BODSA</name>
<keyword evidence="4 12" id="KW-0479">Metal-binding</keyword>
<evidence type="ECO:0000256" key="3">
    <source>
        <dbReference type="ARBA" id="ARBA00022670"/>
    </source>
</evidence>
<keyword evidence="20" id="KW-1185">Reference proteome</keyword>
<dbReference type="Pfam" id="PF00443">
    <property type="entry name" value="UCH"/>
    <property type="match status" value="1"/>
</dbReference>
<keyword evidence="10 12" id="KW-0862">Zinc</keyword>
<dbReference type="GO" id="GO:0008270">
    <property type="term" value="F:zinc ion binding"/>
    <property type="evidence" value="ECO:0007669"/>
    <property type="project" value="UniProtKB-KW"/>
</dbReference>
<evidence type="ECO:0000313" key="20">
    <source>
        <dbReference type="Proteomes" id="UP000051952"/>
    </source>
</evidence>
<organism evidence="19 20">
    <name type="scientific">Bodo saltans</name>
    <name type="common">Flagellated protozoan</name>
    <dbReference type="NCBI Taxonomy" id="75058"/>
    <lineage>
        <taxon>Eukaryota</taxon>
        <taxon>Discoba</taxon>
        <taxon>Euglenozoa</taxon>
        <taxon>Kinetoplastea</taxon>
        <taxon>Metakinetoplastina</taxon>
        <taxon>Eubodonida</taxon>
        <taxon>Bodonidae</taxon>
        <taxon>Bodo</taxon>
    </lineage>
</organism>
<keyword evidence="3 14" id="KW-0645">Protease</keyword>
<feature type="binding site" evidence="12">
    <location>
        <position position="179"/>
    </location>
    <ligand>
        <name>Zn(2+)</name>
        <dbReference type="ChEBI" id="CHEBI:29105"/>
    </ligand>
</feature>
<evidence type="ECO:0000256" key="5">
    <source>
        <dbReference type="ARBA" id="ARBA00022737"/>
    </source>
</evidence>
<dbReference type="OrthoDB" id="361536at2759"/>
<evidence type="ECO:0000256" key="11">
    <source>
        <dbReference type="PIRSR" id="PIRSR016308-1"/>
    </source>
</evidence>
<protein>
    <recommendedName>
        <fullName evidence="14">Ubiquitin carboxyl-terminal hydrolase</fullName>
        <ecNumber evidence="14">3.4.19.12</ecNumber>
    </recommendedName>
</protein>
<dbReference type="InterPro" id="IPR016652">
    <property type="entry name" value="Ubiquitinyl_hydrolase"/>
</dbReference>
<dbReference type="PANTHER" id="PTHR24006">
    <property type="entry name" value="UBIQUITIN CARBOXYL-TERMINAL HYDROLASE"/>
    <property type="match status" value="1"/>
</dbReference>
<dbReference type="GO" id="GO:0004843">
    <property type="term" value="F:cysteine-type deubiquitinase activity"/>
    <property type="evidence" value="ECO:0007669"/>
    <property type="project" value="UniProtKB-UniRule"/>
</dbReference>
<feature type="active site" description="Proton acceptor" evidence="11">
    <location>
        <position position="675"/>
    </location>
</feature>
<dbReference type="PROSITE" id="PS50030">
    <property type="entry name" value="UBA"/>
    <property type="match status" value="1"/>
</dbReference>
<dbReference type="VEuPathDB" id="TriTrypDB:BSAL_58605"/>
<feature type="compositionally biased region" description="Low complexity" evidence="15">
    <location>
        <begin position="567"/>
        <end position="584"/>
    </location>
</feature>
<feature type="binding site" evidence="12">
    <location>
        <position position="209"/>
    </location>
    <ligand>
        <name>Zn(2+)</name>
        <dbReference type="ChEBI" id="CHEBI:29105"/>
    </ligand>
</feature>
<evidence type="ECO:0000259" key="18">
    <source>
        <dbReference type="PROSITE" id="PS50271"/>
    </source>
</evidence>
<dbReference type="Gene3D" id="1.10.8.10">
    <property type="entry name" value="DNA helicase RuvA subunit, C-terminal domain"/>
    <property type="match status" value="1"/>
</dbReference>
<reference evidence="20" key="1">
    <citation type="submission" date="2015-09" db="EMBL/GenBank/DDBJ databases">
        <authorList>
            <consortium name="Pathogen Informatics"/>
        </authorList>
    </citation>
    <scope>NUCLEOTIDE SEQUENCE [LARGE SCALE GENOMIC DNA]</scope>
    <source>
        <strain evidence="20">Lake Konstanz</strain>
    </source>
</reference>
<dbReference type="InterPro" id="IPR038765">
    <property type="entry name" value="Papain-like_cys_pep_sf"/>
</dbReference>
<dbReference type="PROSITE" id="PS50271">
    <property type="entry name" value="ZF_UBP"/>
    <property type="match status" value="1"/>
</dbReference>
<feature type="region of interest" description="Disordered" evidence="15">
    <location>
        <begin position="555"/>
        <end position="584"/>
    </location>
</feature>
<feature type="domain" description="UBP-type" evidence="18">
    <location>
        <begin position="153"/>
        <end position="260"/>
    </location>
</feature>
<dbReference type="InterPro" id="IPR018200">
    <property type="entry name" value="USP_CS"/>
</dbReference>
<dbReference type="InterPro" id="IPR013083">
    <property type="entry name" value="Znf_RING/FYVE/PHD"/>
</dbReference>
<dbReference type="PANTHER" id="PTHR24006:SF664">
    <property type="entry name" value="UBIQUITIN CARBOXYL-TERMINAL HYDROLASE"/>
    <property type="match status" value="1"/>
</dbReference>
<evidence type="ECO:0000259" key="16">
    <source>
        <dbReference type="PROSITE" id="PS50030"/>
    </source>
</evidence>
<dbReference type="GO" id="GO:0016579">
    <property type="term" value="P:protein deubiquitination"/>
    <property type="evidence" value="ECO:0007669"/>
    <property type="project" value="InterPro"/>
</dbReference>
<evidence type="ECO:0000259" key="17">
    <source>
        <dbReference type="PROSITE" id="PS50235"/>
    </source>
</evidence>
<evidence type="ECO:0000256" key="13">
    <source>
        <dbReference type="PROSITE-ProRule" id="PRU00502"/>
    </source>
</evidence>
<dbReference type="OMA" id="ASTECAY"/>
<evidence type="ECO:0000256" key="6">
    <source>
        <dbReference type="ARBA" id="ARBA00022771"/>
    </source>
</evidence>
<dbReference type="InterPro" id="IPR050164">
    <property type="entry name" value="Peptidase_C19"/>
</dbReference>